<dbReference type="Proteomes" id="UP001138500">
    <property type="component" value="Unassembled WGS sequence"/>
</dbReference>
<dbReference type="OrthoDB" id="5549748at2759"/>
<name>A0A9W7SJ38_9PEZI</name>
<feature type="transmembrane region" description="Helical" evidence="2">
    <location>
        <begin position="29"/>
        <end position="48"/>
    </location>
</feature>
<keyword evidence="2" id="KW-0812">Transmembrane</keyword>
<gene>
    <name evidence="3" type="ORF">Tdes44962_MAKER05790</name>
</gene>
<dbReference type="Gene3D" id="1.20.1270.60">
    <property type="entry name" value="Arfaptin homology (AH) domain/BAR domain"/>
    <property type="match status" value="1"/>
</dbReference>
<dbReference type="CDD" id="cd07600">
    <property type="entry name" value="BAR_Gvp36"/>
    <property type="match status" value="1"/>
</dbReference>
<evidence type="ECO:0000256" key="2">
    <source>
        <dbReference type="SAM" id="Phobius"/>
    </source>
</evidence>
<evidence type="ECO:0000313" key="3">
    <source>
        <dbReference type="EMBL" id="KAH9812662.1"/>
    </source>
</evidence>
<keyword evidence="4" id="KW-1185">Reference proteome</keyword>
<sequence>MDTCVDLDTAVKILKLLKLSKWLLERSEYSDLVTFGIVIALFACFLAFRSIDRWLSERPYLEKLKILGEDQQLNKLRPRQLYVNLDLCRFYRFLLYPSLKPTLDRESDRHHHRLASPPSHPSTLDLARTPPLAGFTMDKFASTFQNFGKTVSSSVTPFAARSQQWFREQTGNAGEKTELPHDYIELETRIDALKQTHQKLLAATSQYANEAYDYPPNIRESFQDLGKSISEKVNLLSKAGSAAEAQAAFTAPPSANPQPKTFNHAIARASLAGSQALSMATPQGSTEPDPLAQGLEKFAIAEEKVGEARLEQDGAIQAKFLAGWSATLNQNLKAADKARAAVQTARLQLDAAKARASAGGRHEENYTEPQRRAIEQAEDAFVEKVDEATSVMRNALDTPEPLRNVAELARAQAEYHAKAAQILEEVSQHLAEMQTEQEEVYRKSRQGQ</sequence>
<reference evidence="3 4" key="2">
    <citation type="journal article" date="2021" name="Curr. Genet.">
        <title>Genetic response to nitrogen starvation in the aggressive Eucalyptus foliar pathogen Teratosphaeria destructans.</title>
        <authorList>
            <person name="Havenga M."/>
            <person name="Wingfield B.D."/>
            <person name="Wingfield M.J."/>
            <person name="Dreyer L.L."/>
            <person name="Roets F."/>
            <person name="Aylward J."/>
        </authorList>
    </citation>
    <scope>NUCLEOTIDE SEQUENCE [LARGE SCALE GENOMIC DNA]</scope>
    <source>
        <strain evidence="3">CMW44962</strain>
    </source>
</reference>
<reference evidence="3 4" key="1">
    <citation type="journal article" date="2018" name="IMA Fungus">
        <title>IMA Genome-F 10: Nine draft genome sequences of Claviceps purpurea s.lat., including C. arundinis, C. humidiphila, and C. cf. spartinae, pseudomolecules for the pitch canker pathogen Fusarium circinatum, draft genome of Davidsoniella eucalypti, Grosmannia galeiformis, Quambalaria eucalypti, and Teratosphaeria destructans.</title>
        <authorList>
            <person name="Wingfield B.D."/>
            <person name="Liu M."/>
            <person name="Nguyen H.D."/>
            <person name="Lane F.A."/>
            <person name="Morgan S.W."/>
            <person name="De Vos L."/>
            <person name="Wilken P.M."/>
            <person name="Duong T.A."/>
            <person name="Aylward J."/>
            <person name="Coetzee M.P."/>
            <person name="Dadej K."/>
            <person name="De Beer Z.W."/>
            <person name="Findlay W."/>
            <person name="Havenga M."/>
            <person name="Kolarik M."/>
            <person name="Menzies J.G."/>
            <person name="Naidoo K."/>
            <person name="Pochopski O."/>
            <person name="Shoukouhi P."/>
            <person name="Santana Q.C."/>
            <person name="Seifert K.A."/>
            <person name="Soal N."/>
            <person name="Steenkamp E.T."/>
            <person name="Tatham C.T."/>
            <person name="van der Nest M.A."/>
            <person name="Wingfield M.J."/>
        </authorList>
    </citation>
    <scope>NUCLEOTIDE SEQUENCE [LARGE SCALE GENOMIC DNA]</scope>
    <source>
        <strain evidence="3">CMW44962</strain>
    </source>
</reference>
<evidence type="ECO:0000256" key="1">
    <source>
        <dbReference type="SAM" id="MobiDB-lite"/>
    </source>
</evidence>
<keyword evidence="2" id="KW-0472">Membrane</keyword>
<dbReference type="InterPro" id="IPR018859">
    <property type="entry name" value="BAR_dom-cont"/>
</dbReference>
<dbReference type="InterPro" id="IPR027267">
    <property type="entry name" value="AH/BAR_dom_sf"/>
</dbReference>
<evidence type="ECO:0000313" key="4">
    <source>
        <dbReference type="Proteomes" id="UP001138500"/>
    </source>
</evidence>
<protein>
    <submittedName>
        <fullName evidence="3">Protein GVP36-like</fullName>
    </submittedName>
</protein>
<organism evidence="3 4">
    <name type="scientific">Teratosphaeria destructans</name>
    <dbReference type="NCBI Taxonomy" id="418781"/>
    <lineage>
        <taxon>Eukaryota</taxon>
        <taxon>Fungi</taxon>
        <taxon>Dikarya</taxon>
        <taxon>Ascomycota</taxon>
        <taxon>Pezizomycotina</taxon>
        <taxon>Dothideomycetes</taxon>
        <taxon>Dothideomycetidae</taxon>
        <taxon>Mycosphaerellales</taxon>
        <taxon>Teratosphaeriaceae</taxon>
        <taxon>Teratosphaeria</taxon>
    </lineage>
</organism>
<keyword evidence="2" id="KW-1133">Transmembrane helix</keyword>
<dbReference type="AlphaFoldDB" id="A0A9W7SJ38"/>
<dbReference type="SUPFAM" id="SSF103657">
    <property type="entry name" value="BAR/IMD domain-like"/>
    <property type="match status" value="1"/>
</dbReference>
<dbReference type="Pfam" id="PF10455">
    <property type="entry name" value="BAR_2"/>
    <property type="match status" value="1"/>
</dbReference>
<feature type="region of interest" description="Disordered" evidence="1">
    <location>
        <begin position="107"/>
        <end position="127"/>
    </location>
</feature>
<dbReference type="EMBL" id="RIBY02002456">
    <property type="protein sequence ID" value="KAH9812662.1"/>
    <property type="molecule type" value="Genomic_DNA"/>
</dbReference>
<accession>A0A9W7SJ38</accession>
<proteinExistence type="predicted"/>
<comment type="caution">
    <text evidence="3">The sequence shown here is derived from an EMBL/GenBank/DDBJ whole genome shotgun (WGS) entry which is preliminary data.</text>
</comment>